<sequence>MTALRVEVIGGNFEQWEELVGMIRDSFAYMDGVIDPPSSAGLLTAENLRQKAEEETGFAAFLDGRLVGCVFIREKAEGFYLGKLAVASAFEGRGIGRLLMQKAEDVAVAKGKPSIELQVRIELARNRAVFEKLGYRKIAETAHPGYSRPPTSITMRKEITRGTDINR</sequence>
<accession>U4VDA8</accession>
<dbReference type="Pfam" id="PF00583">
    <property type="entry name" value="Acetyltransf_1"/>
    <property type="match status" value="1"/>
</dbReference>
<keyword evidence="1 4" id="KW-0808">Transferase</keyword>
<reference evidence="4 5" key="1">
    <citation type="journal article" date="2014" name="FEMS Microbiol. Lett.">
        <title>Genome sequencing analysis reveals virulence-related gene content of Ochrobactrum intermedium strain 229E, a urease-positive strain isolated from the human gastric niche.</title>
        <authorList>
            <person name="Kulkarni G.J."/>
            <person name="Shetty S."/>
            <person name="Dharne M.S."/>
            <person name="Shouche Y.S."/>
        </authorList>
    </citation>
    <scope>NUCLEOTIDE SEQUENCE [LARGE SCALE GENOMIC DNA]</scope>
    <source>
        <strain evidence="4 5">229E</strain>
    </source>
</reference>
<proteinExistence type="predicted"/>
<dbReference type="InterPro" id="IPR000182">
    <property type="entry name" value="GNAT_dom"/>
</dbReference>
<dbReference type="SUPFAM" id="SSF55729">
    <property type="entry name" value="Acyl-CoA N-acyltransferases (Nat)"/>
    <property type="match status" value="1"/>
</dbReference>
<dbReference type="GO" id="GO:0016747">
    <property type="term" value="F:acyltransferase activity, transferring groups other than amino-acyl groups"/>
    <property type="evidence" value="ECO:0007669"/>
    <property type="project" value="InterPro"/>
</dbReference>
<dbReference type="InterPro" id="IPR016181">
    <property type="entry name" value="Acyl_CoA_acyltransferase"/>
</dbReference>
<dbReference type="PATRIC" id="fig|1337887.3.peg.881"/>
<dbReference type="CDD" id="cd04301">
    <property type="entry name" value="NAT_SF"/>
    <property type="match status" value="1"/>
</dbReference>
<dbReference type="PROSITE" id="PS51186">
    <property type="entry name" value="GNAT"/>
    <property type="match status" value="1"/>
</dbReference>
<comment type="caution">
    <text evidence="4">The sequence shown here is derived from an EMBL/GenBank/DDBJ whole genome shotgun (WGS) entry which is preliminary data.</text>
</comment>
<organism evidence="4 5">
    <name type="scientific">Brucella intermedia 229E</name>
    <dbReference type="NCBI Taxonomy" id="1337887"/>
    <lineage>
        <taxon>Bacteria</taxon>
        <taxon>Pseudomonadati</taxon>
        <taxon>Pseudomonadota</taxon>
        <taxon>Alphaproteobacteria</taxon>
        <taxon>Hyphomicrobiales</taxon>
        <taxon>Brucellaceae</taxon>
        <taxon>Brucella/Ochrobactrum group</taxon>
        <taxon>Brucella</taxon>
    </lineage>
</organism>
<evidence type="ECO:0000256" key="1">
    <source>
        <dbReference type="ARBA" id="ARBA00022679"/>
    </source>
</evidence>
<dbReference type="AlphaFoldDB" id="U4VDA8"/>
<evidence type="ECO:0000313" key="5">
    <source>
        <dbReference type="Proteomes" id="UP000016842"/>
    </source>
</evidence>
<dbReference type="Gene3D" id="3.40.630.30">
    <property type="match status" value="1"/>
</dbReference>
<dbReference type="EMBL" id="ASXJ01000041">
    <property type="protein sequence ID" value="ERM03083.1"/>
    <property type="molecule type" value="Genomic_DNA"/>
</dbReference>
<dbReference type="Proteomes" id="UP000016842">
    <property type="component" value="Unassembled WGS sequence"/>
</dbReference>
<evidence type="ECO:0000259" key="3">
    <source>
        <dbReference type="PROSITE" id="PS51186"/>
    </source>
</evidence>
<evidence type="ECO:0000256" key="2">
    <source>
        <dbReference type="ARBA" id="ARBA00023315"/>
    </source>
</evidence>
<name>U4VDA8_9HYPH</name>
<keyword evidence="2" id="KW-0012">Acyltransferase</keyword>
<evidence type="ECO:0000313" key="4">
    <source>
        <dbReference type="EMBL" id="ERM03083.1"/>
    </source>
</evidence>
<gene>
    <name evidence="4" type="ORF">Q644_13320</name>
</gene>
<protein>
    <submittedName>
        <fullName evidence="4">Acetyltransferase</fullName>
    </submittedName>
</protein>
<feature type="domain" description="N-acetyltransferase" evidence="3">
    <location>
        <begin position="6"/>
        <end position="160"/>
    </location>
</feature>
<dbReference type="PANTHER" id="PTHR43877">
    <property type="entry name" value="AMINOALKYLPHOSPHONATE N-ACETYLTRANSFERASE-RELATED-RELATED"/>
    <property type="match status" value="1"/>
</dbReference>
<dbReference type="InterPro" id="IPR050832">
    <property type="entry name" value="Bact_Acetyltransf"/>
</dbReference>